<dbReference type="EMBL" id="BONW01000001">
    <property type="protein sequence ID" value="GIG85162.1"/>
    <property type="molecule type" value="Genomic_DNA"/>
</dbReference>
<keyword evidence="3" id="KW-1185">Reference proteome</keyword>
<accession>A0ABQ4DRU4</accession>
<reference evidence="2 3" key="1">
    <citation type="submission" date="2021-01" db="EMBL/GenBank/DDBJ databases">
        <title>Whole genome shotgun sequence of Plantactinospora endophytica NBRC 110450.</title>
        <authorList>
            <person name="Komaki H."/>
            <person name="Tamura T."/>
        </authorList>
    </citation>
    <scope>NUCLEOTIDE SEQUENCE [LARGE SCALE GENOMIC DNA]</scope>
    <source>
        <strain evidence="2 3">NBRC 110450</strain>
    </source>
</reference>
<gene>
    <name evidence="2" type="ORF">Pen02_00980</name>
</gene>
<protein>
    <submittedName>
        <fullName evidence="2">Uncharacterized protein</fullName>
    </submittedName>
</protein>
<evidence type="ECO:0000313" key="2">
    <source>
        <dbReference type="EMBL" id="GIG85162.1"/>
    </source>
</evidence>
<organism evidence="2 3">
    <name type="scientific">Plantactinospora endophytica</name>
    <dbReference type="NCBI Taxonomy" id="673535"/>
    <lineage>
        <taxon>Bacteria</taxon>
        <taxon>Bacillati</taxon>
        <taxon>Actinomycetota</taxon>
        <taxon>Actinomycetes</taxon>
        <taxon>Micromonosporales</taxon>
        <taxon>Micromonosporaceae</taxon>
        <taxon>Plantactinospora</taxon>
    </lineage>
</organism>
<feature type="region of interest" description="Disordered" evidence="1">
    <location>
        <begin position="1"/>
        <end position="20"/>
    </location>
</feature>
<dbReference type="Proteomes" id="UP000646749">
    <property type="component" value="Unassembled WGS sequence"/>
</dbReference>
<name>A0ABQ4DRU4_9ACTN</name>
<evidence type="ECO:0000256" key="1">
    <source>
        <dbReference type="SAM" id="MobiDB-lite"/>
    </source>
</evidence>
<sequence length="62" mass="6540">MTQVLQITPRPPDGPDALRYGRRTAVDAGFVSGRRPHVDGGRGGPAVGQYAGPDRVRRSALG</sequence>
<comment type="caution">
    <text evidence="2">The sequence shown here is derived from an EMBL/GenBank/DDBJ whole genome shotgun (WGS) entry which is preliminary data.</text>
</comment>
<evidence type="ECO:0000313" key="3">
    <source>
        <dbReference type="Proteomes" id="UP000646749"/>
    </source>
</evidence>
<proteinExistence type="predicted"/>
<feature type="region of interest" description="Disordered" evidence="1">
    <location>
        <begin position="31"/>
        <end position="62"/>
    </location>
</feature>